<evidence type="ECO:0000313" key="2">
    <source>
        <dbReference type="Proteomes" id="UP001164929"/>
    </source>
</evidence>
<organism evidence="1 2">
    <name type="scientific">Populus alba x Populus x berolinensis</name>
    <dbReference type="NCBI Taxonomy" id="444605"/>
    <lineage>
        <taxon>Eukaryota</taxon>
        <taxon>Viridiplantae</taxon>
        <taxon>Streptophyta</taxon>
        <taxon>Embryophyta</taxon>
        <taxon>Tracheophyta</taxon>
        <taxon>Spermatophyta</taxon>
        <taxon>Magnoliopsida</taxon>
        <taxon>eudicotyledons</taxon>
        <taxon>Gunneridae</taxon>
        <taxon>Pentapetalae</taxon>
        <taxon>rosids</taxon>
        <taxon>fabids</taxon>
        <taxon>Malpighiales</taxon>
        <taxon>Salicaceae</taxon>
        <taxon>Saliceae</taxon>
        <taxon>Populus</taxon>
    </lineage>
</organism>
<proteinExistence type="predicted"/>
<reference evidence="1" key="1">
    <citation type="journal article" date="2023" name="Mol. Ecol. Resour.">
        <title>Chromosome-level genome assembly of a triploid poplar Populus alba 'Berolinensis'.</title>
        <authorList>
            <person name="Chen S."/>
            <person name="Yu Y."/>
            <person name="Wang X."/>
            <person name="Wang S."/>
            <person name="Zhang T."/>
            <person name="Zhou Y."/>
            <person name="He R."/>
            <person name="Meng N."/>
            <person name="Wang Y."/>
            <person name="Liu W."/>
            <person name="Liu Z."/>
            <person name="Liu J."/>
            <person name="Guo Q."/>
            <person name="Huang H."/>
            <person name="Sederoff R.R."/>
            <person name="Wang G."/>
            <person name="Qu G."/>
            <person name="Chen S."/>
        </authorList>
    </citation>
    <scope>NUCLEOTIDE SEQUENCE</scope>
    <source>
        <strain evidence="1">SC-2020</strain>
    </source>
</reference>
<sequence length="128" mass="14963">MRIRRKSISEISYNGASFSSIADIKEAAVSFLFFLHYFSSRVSKGHPWMCSVIKSCCRERADWLEKEVSMEELKNAVWDCNVSKSPGPDDGFNFKFYRKAWSFICNDMLDMVSEFFRTERLQEGVNRT</sequence>
<gene>
    <name evidence="1" type="ORF">NC653_013891</name>
</gene>
<evidence type="ECO:0000313" key="1">
    <source>
        <dbReference type="EMBL" id="KAJ6997462.1"/>
    </source>
</evidence>
<name>A0AAD6QWK0_9ROSI</name>
<protein>
    <recommendedName>
        <fullName evidence="3">RNA-directed DNA polymerase, eukaryota, reverse transcriptase zinc-binding domain protein</fullName>
    </recommendedName>
</protein>
<dbReference type="Proteomes" id="UP001164929">
    <property type="component" value="Chromosome 5"/>
</dbReference>
<dbReference type="EMBL" id="JAQIZT010000005">
    <property type="protein sequence ID" value="KAJ6997462.1"/>
    <property type="molecule type" value="Genomic_DNA"/>
</dbReference>
<keyword evidence="2" id="KW-1185">Reference proteome</keyword>
<evidence type="ECO:0008006" key="3">
    <source>
        <dbReference type="Google" id="ProtNLM"/>
    </source>
</evidence>
<accession>A0AAD6QWK0</accession>
<comment type="caution">
    <text evidence="1">The sequence shown here is derived from an EMBL/GenBank/DDBJ whole genome shotgun (WGS) entry which is preliminary data.</text>
</comment>
<dbReference type="AlphaFoldDB" id="A0AAD6QWK0"/>